<sequence>EWEKELKYLSGDIKDESEDNEDLKEVAVEKITALYGADADRKTLEELQNDEKFTEIKTFLS</sequence>
<protein>
    <submittedName>
        <fullName evidence="1">Uncharacterized protein</fullName>
    </submittedName>
</protein>
<comment type="caution">
    <text evidence="1">The sequence shown here is derived from an EMBL/GenBank/DDBJ whole genome shotgun (WGS) entry which is preliminary data.</text>
</comment>
<dbReference type="Proteomes" id="UP001529510">
    <property type="component" value="Unassembled WGS sequence"/>
</dbReference>
<feature type="non-terminal residue" evidence="1">
    <location>
        <position position="61"/>
    </location>
</feature>
<evidence type="ECO:0000313" key="2">
    <source>
        <dbReference type="Proteomes" id="UP001529510"/>
    </source>
</evidence>
<proteinExistence type="predicted"/>
<dbReference type="AlphaFoldDB" id="A0ABD0NZL4"/>
<reference evidence="1 2" key="1">
    <citation type="submission" date="2024-05" db="EMBL/GenBank/DDBJ databases">
        <title>Genome sequencing and assembly of Indian major carp, Cirrhinus mrigala (Hamilton, 1822).</title>
        <authorList>
            <person name="Mohindra V."/>
            <person name="Chowdhury L.M."/>
            <person name="Lal K."/>
            <person name="Jena J.K."/>
        </authorList>
    </citation>
    <scope>NUCLEOTIDE SEQUENCE [LARGE SCALE GENOMIC DNA]</scope>
    <source>
        <strain evidence="1">CM1030</strain>
        <tissue evidence="1">Blood</tissue>
    </source>
</reference>
<name>A0ABD0NZL4_CIRMR</name>
<accession>A0ABD0NZL4</accession>
<feature type="non-terminal residue" evidence="1">
    <location>
        <position position="1"/>
    </location>
</feature>
<dbReference type="EMBL" id="JAMKFB020000019">
    <property type="protein sequence ID" value="KAL0166736.1"/>
    <property type="molecule type" value="Genomic_DNA"/>
</dbReference>
<organism evidence="1 2">
    <name type="scientific">Cirrhinus mrigala</name>
    <name type="common">Mrigala</name>
    <dbReference type="NCBI Taxonomy" id="683832"/>
    <lineage>
        <taxon>Eukaryota</taxon>
        <taxon>Metazoa</taxon>
        <taxon>Chordata</taxon>
        <taxon>Craniata</taxon>
        <taxon>Vertebrata</taxon>
        <taxon>Euteleostomi</taxon>
        <taxon>Actinopterygii</taxon>
        <taxon>Neopterygii</taxon>
        <taxon>Teleostei</taxon>
        <taxon>Ostariophysi</taxon>
        <taxon>Cypriniformes</taxon>
        <taxon>Cyprinidae</taxon>
        <taxon>Labeoninae</taxon>
        <taxon>Labeonini</taxon>
        <taxon>Cirrhinus</taxon>
    </lineage>
</organism>
<evidence type="ECO:0000313" key="1">
    <source>
        <dbReference type="EMBL" id="KAL0166736.1"/>
    </source>
</evidence>
<keyword evidence="2" id="KW-1185">Reference proteome</keyword>
<gene>
    <name evidence="1" type="ORF">M9458_038580</name>
</gene>